<dbReference type="PROSITE" id="PS00134">
    <property type="entry name" value="TRYPSIN_HIS"/>
    <property type="match status" value="1"/>
</dbReference>
<dbReference type="InterPro" id="IPR043504">
    <property type="entry name" value="Peptidase_S1_PA_chymotrypsin"/>
</dbReference>
<comment type="similarity">
    <text evidence="1">Belongs to the peptidase S1 family.</text>
</comment>
<evidence type="ECO:0000313" key="5">
    <source>
        <dbReference type="EMBL" id="CAF3709109.1"/>
    </source>
</evidence>
<dbReference type="GO" id="GO:0004252">
    <property type="term" value="F:serine-type endopeptidase activity"/>
    <property type="evidence" value="ECO:0007669"/>
    <property type="project" value="InterPro"/>
</dbReference>
<evidence type="ECO:0000256" key="1">
    <source>
        <dbReference type="ARBA" id="ARBA00007664"/>
    </source>
</evidence>
<dbReference type="EMBL" id="CAJOBE010001035">
    <property type="protein sequence ID" value="CAF3709109.1"/>
    <property type="molecule type" value="Genomic_DNA"/>
</dbReference>
<keyword evidence="2 3" id="KW-0732">Signal</keyword>
<evidence type="ECO:0000313" key="6">
    <source>
        <dbReference type="Proteomes" id="UP000663889"/>
    </source>
</evidence>
<dbReference type="InterPro" id="IPR018114">
    <property type="entry name" value="TRYPSIN_HIS"/>
</dbReference>
<evidence type="ECO:0000256" key="2">
    <source>
        <dbReference type="ARBA" id="ARBA00022729"/>
    </source>
</evidence>
<dbReference type="GO" id="GO:0006508">
    <property type="term" value="P:proteolysis"/>
    <property type="evidence" value="ECO:0007669"/>
    <property type="project" value="InterPro"/>
</dbReference>
<dbReference type="Gene3D" id="2.40.10.10">
    <property type="entry name" value="Trypsin-like serine proteases"/>
    <property type="match status" value="2"/>
</dbReference>
<dbReference type="EMBL" id="CAJNOU010000182">
    <property type="protein sequence ID" value="CAF0905034.1"/>
    <property type="molecule type" value="Genomic_DNA"/>
</dbReference>
<dbReference type="Proteomes" id="UP000663889">
    <property type="component" value="Unassembled WGS sequence"/>
</dbReference>
<dbReference type="Pfam" id="PF13365">
    <property type="entry name" value="Trypsin_2"/>
    <property type="match status" value="1"/>
</dbReference>
<organism evidence="4 6">
    <name type="scientific">Rotaria sordida</name>
    <dbReference type="NCBI Taxonomy" id="392033"/>
    <lineage>
        <taxon>Eukaryota</taxon>
        <taxon>Metazoa</taxon>
        <taxon>Spiralia</taxon>
        <taxon>Gnathifera</taxon>
        <taxon>Rotifera</taxon>
        <taxon>Eurotatoria</taxon>
        <taxon>Bdelloidea</taxon>
        <taxon>Philodinida</taxon>
        <taxon>Philodinidae</taxon>
        <taxon>Rotaria</taxon>
    </lineage>
</organism>
<dbReference type="AlphaFoldDB" id="A0A813ZYW0"/>
<accession>A0A813ZYW0</accession>
<dbReference type="Proteomes" id="UP000663874">
    <property type="component" value="Unassembled WGS sequence"/>
</dbReference>
<dbReference type="InterPro" id="IPR050966">
    <property type="entry name" value="Glutamyl_endopeptidase"/>
</dbReference>
<protein>
    <recommendedName>
        <fullName evidence="7">Peptidase S1 domain-containing protein</fullName>
    </recommendedName>
</protein>
<proteinExistence type="inferred from homology"/>
<dbReference type="InterPro" id="IPR009003">
    <property type="entry name" value="Peptidase_S1_PA"/>
</dbReference>
<feature type="signal peptide" evidence="3">
    <location>
        <begin position="1"/>
        <end position="20"/>
    </location>
</feature>
<evidence type="ECO:0000256" key="3">
    <source>
        <dbReference type="SAM" id="SignalP"/>
    </source>
</evidence>
<comment type="caution">
    <text evidence="4">The sequence shown here is derived from an EMBL/GenBank/DDBJ whole genome shotgun (WGS) entry which is preliminary data.</text>
</comment>
<dbReference type="SUPFAM" id="SSF50494">
    <property type="entry name" value="Trypsin-like serine proteases"/>
    <property type="match status" value="1"/>
</dbReference>
<evidence type="ECO:0000313" key="4">
    <source>
        <dbReference type="EMBL" id="CAF0905034.1"/>
    </source>
</evidence>
<evidence type="ECO:0008006" key="7">
    <source>
        <dbReference type="Google" id="ProtNLM"/>
    </source>
</evidence>
<feature type="chain" id="PRO_5036409762" description="Peptidase S1 domain-containing protein" evidence="3">
    <location>
        <begin position="21"/>
        <end position="325"/>
    </location>
</feature>
<name>A0A813ZYW0_9BILA</name>
<dbReference type="PANTHER" id="PTHR15462">
    <property type="entry name" value="SERINE PROTEASE"/>
    <property type="match status" value="1"/>
</dbReference>
<reference evidence="4" key="1">
    <citation type="submission" date="2021-02" db="EMBL/GenBank/DDBJ databases">
        <authorList>
            <person name="Nowell W R."/>
        </authorList>
    </citation>
    <scope>NUCLEOTIDE SEQUENCE</scope>
</reference>
<sequence length="325" mass="34910">MVSFLVVVALILGSISISNGAAIRSNSGDVSIEVVVPRGLTRKAYFRSIIDFWTPERMASARPVESPTIVNHQTPFGDNRNGDENAIERILTPSAPLLSKGVGDPNAAGKVFFVMNDLTYICSGSVVNAENRDMIVTAGHCMYNNTANQWATKWIFVPNYSSDGRPFGSFAARELVTTEAWMAKVDYNNDVAIALLEPNEEGKHVQDLTGAFGISLNAAKEDKTNVFGYPINSDKGETMDTCAAATSATSVLLGMIFNFKGIQITCGMNGGSSGGPWLRNYDSNTGSGQQVSVTSFGSTLASGKIQGPLFVEENIGQLFTKYQNE</sequence>
<gene>
    <name evidence="5" type="ORF">FNK824_LOCUS9693</name>
    <name evidence="4" type="ORF">SEV965_LOCUS5838</name>
</gene>